<dbReference type="AlphaFoldDB" id="A0A919C7A2"/>
<dbReference type="Pfam" id="PF22513">
    <property type="entry name" value="FitA-like_RHH"/>
    <property type="match status" value="1"/>
</dbReference>
<dbReference type="InterPro" id="IPR010985">
    <property type="entry name" value="Ribbon_hlx_hlx"/>
</dbReference>
<evidence type="ECO:0000256" key="1">
    <source>
        <dbReference type="SAM" id="MobiDB-lite"/>
    </source>
</evidence>
<organism evidence="3 4">
    <name type="scientific">Streptomyces finlayi</name>
    <dbReference type="NCBI Taxonomy" id="67296"/>
    <lineage>
        <taxon>Bacteria</taxon>
        <taxon>Bacillati</taxon>
        <taxon>Actinomycetota</taxon>
        <taxon>Actinomycetes</taxon>
        <taxon>Kitasatosporales</taxon>
        <taxon>Streptomycetaceae</taxon>
        <taxon>Streptomyces</taxon>
    </lineage>
</organism>
<evidence type="ECO:0000313" key="4">
    <source>
        <dbReference type="Proteomes" id="UP000638353"/>
    </source>
</evidence>
<proteinExistence type="predicted"/>
<reference evidence="3" key="2">
    <citation type="submission" date="2020-09" db="EMBL/GenBank/DDBJ databases">
        <authorList>
            <person name="Sun Q."/>
            <person name="Ohkuma M."/>
        </authorList>
    </citation>
    <scope>NUCLEOTIDE SEQUENCE</scope>
    <source>
        <strain evidence="3">JCM 4637</strain>
    </source>
</reference>
<sequence length="108" mass="11970">MTVGLGPRCVAEHRRLQAECLQCGYSCCMATLYVRDLSEEALTELKIRAARNRQSLQAYARTLLEEEAATPSLEDVIGRIEERATADLSATSSTDEIVSDIDHGRRRG</sequence>
<feature type="domain" description="Antitoxin FitA-like ribbon-helix-helix" evidence="2">
    <location>
        <begin position="30"/>
        <end position="67"/>
    </location>
</feature>
<dbReference type="EMBL" id="BMVC01000001">
    <property type="protein sequence ID" value="GHC78926.1"/>
    <property type="molecule type" value="Genomic_DNA"/>
</dbReference>
<dbReference type="SUPFAM" id="SSF47598">
    <property type="entry name" value="Ribbon-helix-helix"/>
    <property type="match status" value="1"/>
</dbReference>
<dbReference type="InterPro" id="IPR053853">
    <property type="entry name" value="FitA-like_RHH"/>
</dbReference>
<comment type="caution">
    <text evidence="3">The sequence shown here is derived from an EMBL/GenBank/DDBJ whole genome shotgun (WGS) entry which is preliminary data.</text>
</comment>
<dbReference type="GO" id="GO:0006355">
    <property type="term" value="P:regulation of DNA-templated transcription"/>
    <property type="evidence" value="ECO:0007669"/>
    <property type="project" value="InterPro"/>
</dbReference>
<evidence type="ECO:0000313" key="3">
    <source>
        <dbReference type="EMBL" id="GHC78926.1"/>
    </source>
</evidence>
<accession>A0A919C7A2</accession>
<evidence type="ECO:0000259" key="2">
    <source>
        <dbReference type="Pfam" id="PF22513"/>
    </source>
</evidence>
<gene>
    <name evidence="3" type="ORF">GCM10010334_04700</name>
</gene>
<name>A0A919C7A2_9ACTN</name>
<dbReference type="Proteomes" id="UP000638353">
    <property type="component" value="Unassembled WGS sequence"/>
</dbReference>
<feature type="region of interest" description="Disordered" evidence="1">
    <location>
        <begin position="87"/>
        <end position="108"/>
    </location>
</feature>
<reference evidence="3" key="1">
    <citation type="journal article" date="2014" name="Int. J. Syst. Evol. Microbiol.">
        <title>Complete genome sequence of Corynebacterium casei LMG S-19264T (=DSM 44701T), isolated from a smear-ripened cheese.</title>
        <authorList>
            <consortium name="US DOE Joint Genome Institute (JGI-PGF)"/>
            <person name="Walter F."/>
            <person name="Albersmeier A."/>
            <person name="Kalinowski J."/>
            <person name="Ruckert C."/>
        </authorList>
    </citation>
    <scope>NUCLEOTIDE SEQUENCE</scope>
    <source>
        <strain evidence="3">JCM 4637</strain>
    </source>
</reference>
<protein>
    <recommendedName>
        <fullName evidence="2">Antitoxin FitA-like ribbon-helix-helix domain-containing protein</fullName>
    </recommendedName>
</protein>